<dbReference type="GO" id="GO:0000978">
    <property type="term" value="F:RNA polymerase II cis-regulatory region sequence-specific DNA binding"/>
    <property type="evidence" value="ECO:0007669"/>
    <property type="project" value="TreeGrafter"/>
</dbReference>
<dbReference type="RefSeq" id="XP_030078003.1">
    <property type="nucleotide sequence ID" value="XM_030222143.1"/>
</dbReference>
<protein>
    <recommendedName>
        <fullName evidence="9">Forkhead box protein L2</fullName>
    </recommendedName>
</protein>
<dbReference type="KEGG" id="muo:115482396"/>
<dbReference type="PRINTS" id="PR00053">
    <property type="entry name" value="FORKHEAD"/>
</dbReference>
<evidence type="ECO:0000256" key="4">
    <source>
        <dbReference type="ARBA" id="ARBA00022843"/>
    </source>
</evidence>
<dbReference type="PROSITE" id="PS00658">
    <property type="entry name" value="FORK_HEAD_2"/>
    <property type="match status" value="1"/>
</dbReference>
<sequence>MDGCLLEGVGAGRGKQGTAEAGIRMATPCNAESGADTLSASAVESEQKPPYSYVALIAMAIQESPEQRLPLSGIYESIARRFPYYRGRHKSWQNSVRHNLSLNQCFVKVSGGDRKKGNFWALGPAFHDMFEEGNYRRRRRTKRPCYPASPETSEGGCSVHQSPACTYHLLQAHAWAPGCCPYSPCGHPAGLAQPHYLSSPYGAWPQQLSPGSGYQVEPTLLHY</sequence>
<dbReference type="GO" id="GO:0005634">
    <property type="term" value="C:nucleus"/>
    <property type="evidence" value="ECO:0007669"/>
    <property type="project" value="UniProtKB-SubCell"/>
</dbReference>
<dbReference type="AlphaFoldDB" id="A0A6P7ZL72"/>
<dbReference type="FunFam" id="1.10.10.10:FF:000598">
    <property type="entry name" value="forkhead box protein I1 isoform X2"/>
    <property type="match status" value="1"/>
</dbReference>
<evidence type="ECO:0000256" key="7">
    <source>
        <dbReference type="ARBA" id="ARBA00023163"/>
    </source>
</evidence>
<evidence type="ECO:0000256" key="3">
    <source>
        <dbReference type="ARBA" id="ARBA00022782"/>
    </source>
</evidence>
<dbReference type="PROSITE" id="PS00657">
    <property type="entry name" value="FORK_HEAD_1"/>
    <property type="match status" value="1"/>
</dbReference>
<keyword evidence="12" id="KW-1185">Reference proteome</keyword>
<organism evidence="12 13">
    <name type="scientific">Microcaecilia unicolor</name>
    <dbReference type="NCBI Taxonomy" id="1415580"/>
    <lineage>
        <taxon>Eukaryota</taxon>
        <taxon>Metazoa</taxon>
        <taxon>Chordata</taxon>
        <taxon>Craniata</taxon>
        <taxon>Vertebrata</taxon>
        <taxon>Euteleostomi</taxon>
        <taxon>Amphibia</taxon>
        <taxon>Gymnophiona</taxon>
        <taxon>Siphonopidae</taxon>
        <taxon>Microcaecilia</taxon>
    </lineage>
</organism>
<evidence type="ECO:0000256" key="6">
    <source>
        <dbReference type="ARBA" id="ARBA00023125"/>
    </source>
</evidence>
<dbReference type="InParanoid" id="A0A6P7ZL72"/>
<dbReference type="PROSITE" id="PS50039">
    <property type="entry name" value="FORK_HEAD_3"/>
    <property type="match status" value="1"/>
</dbReference>
<dbReference type="GO" id="GO:0000981">
    <property type="term" value="F:DNA-binding transcription factor activity, RNA polymerase II-specific"/>
    <property type="evidence" value="ECO:0007669"/>
    <property type="project" value="TreeGrafter"/>
</dbReference>
<name>A0A6P7ZL72_9AMPH</name>
<keyword evidence="7" id="KW-0804">Transcription</keyword>
<dbReference type="InterPro" id="IPR036388">
    <property type="entry name" value="WH-like_DNA-bd_sf"/>
</dbReference>
<dbReference type="PANTHER" id="PTHR11829:SF411">
    <property type="entry name" value="FORKHEAD BOX PROTEIN L2"/>
    <property type="match status" value="1"/>
</dbReference>
<dbReference type="GeneID" id="115482396"/>
<dbReference type="OrthoDB" id="5402974at2759"/>
<dbReference type="SUPFAM" id="SSF46785">
    <property type="entry name" value="Winged helix' DNA-binding domain"/>
    <property type="match status" value="1"/>
</dbReference>
<feature type="domain" description="Fork-head" evidence="11">
    <location>
        <begin position="48"/>
        <end position="140"/>
    </location>
</feature>
<reference evidence="13" key="1">
    <citation type="submission" date="2025-08" db="UniProtKB">
        <authorList>
            <consortium name="RefSeq"/>
        </authorList>
    </citation>
    <scope>IDENTIFICATION</scope>
</reference>
<keyword evidence="4" id="KW-0832">Ubl conjugation</keyword>
<evidence type="ECO:0000313" key="12">
    <source>
        <dbReference type="Proteomes" id="UP000515156"/>
    </source>
</evidence>
<accession>A0A6P7ZL72</accession>
<keyword evidence="2" id="KW-1017">Isopeptide bond</keyword>
<evidence type="ECO:0000313" key="13">
    <source>
        <dbReference type="RefSeq" id="XP_030078003.1"/>
    </source>
</evidence>
<evidence type="ECO:0000256" key="5">
    <source>
        <dbReference type="ARBA" id="ARBA00023015"/>
    </source>
</evidence>
<dbReference type="InterPro" id="IPR030456">
    <property type="entry name" value="TF_fork_head_CS_2"/>
</dbReference>
<dbReference type="Pfam" id="PF00250">
    <property type="entry name" value="Forkhead"/>
    <property type="match status" value="1"/>
</dbReference>
<evidence type="ECO:0000256" key="2">
    <source>
        <dbReference type="ARBA" id="ARBA00022499"/>
    </source>
</evidence>
<keyword evidence="6 10" id="KW-0238">DNA-binding</keyword>
<proteinExistence type="predicted"/>
<dbReference type="InterPro" id="IPR036390">
    <property type="entry name" value="WH_DNA-bd_sf"/>
</dbReference>
<keyword evidence="5" id="KW-0805">Transcription regulation</keyword>
<evidence type="ECO:0000256" key="1">
    <source>
        <dbReference type="ARBA" id="ARBA00004123"/>
    </source>
</evidence>
<evidence type="ECO:0000256" key="10">
    <source>
        <dbReference type="PROSITE-ProRule" id="PRU00089"/>
    </source>
</evidence>
<dbReference type="Gene3D" id="1.10.10.10">
    <property type="entry name" value="Winged helix-like DNA-binding domain superfamily/Winged helix DNA-binding domain"/>
    <property type="match status" value="1"/>
</dbReference>
<dbReference type="InterPro" id="IPR001766">
    <property type="entry name" value="Fork_head_dom"/>
</dbReference>
<comment type="subcellular location">
    <subcellularLocation>
        <location evidence="1 10">Nucleus</location>
    </subcellularLocation>
</comment>
<keyword evidence="3" id="KW-0221">Differentiation</keyword>
<dbReference type="InterPro" id="IPR050211">
    <property type="entry name" value="FOX_domain-containing"/>
</dbReference>
<feature type="DNA-binding region" description="Fork-head" evidence="10">
    <location>
        <begin position="48"/>
        <end position="140"/>
    </location>
</feature>
<gene>
    <name evidence="13" type="primary">LOC115482396</name>
</gene>
<dbReference type="GO" id="GO:0009653">
    <property type="term" value="P:anatomical structure morphogenesis"/>
    <property type="evidence" value="ECO:0007669"/>
    <property type="project" value="TreeGrafter"/>
</dbReference>
<evidence type="ECO:0000256" key="8">
    <source>
        <dbReference type="ARBA" id="ARBA00023242"/>
    </source>
</evidence>
<keyword evidence="8 10" id="KW-0539">Nucleus</keyword>
<dbReference type="PANTHER" id="PTHR11829">
    <property type="entry name" value="FORKHEAD BOX PROTEIN"/>
    <property type="match status" value="1"/>
</dbReference>
<dbReference type="GO" id="GO:0030154">
    <property type="term" value="P:cell differentiation"/>
    <property type="evidence" value="ECO:0007669"/>
    <property type="project" value="UniProtKB-KW"/>
</dbReference>
<dbReference type="Proteomes" id="UP000515156">
    <property type="component" value="Chromosome 13"/>
</dbReference>
<evidence type="ECO:0000256" key="9">
    <source>
        <dbReference type="ARBA" id="ARBA00034872"/>
    </source>
</evidence>
<dbReference type="SMART" id="SM00339">
    <property type="entry name" value="FH"/>
    <property type="match status" value="1"/>
</dbReference>
<evidence type="ECO:0000259" key="11">
    <source>
        <dbReference type="PROSITE" id="PS50039"/>
    </source>
</evidence>
<dbReference type="InterPro" id="IPR018122">
    <property type="entry name" value="TF_fork_head_CS_1"/>
</dbReference>